<organism evidence="1 2">
    <name type="scientific">Lasiosphaeria miniovina</name>
    <dbReference type="NCBI Taxonomy" id="1954250"/>
    <lineage>
        <taxon>Eukaryota</taxon>
        <taxon>Fungi</taxon>
        <taxon>Dikarya</taxon>
        <taxon>Ascomycota</taxon>
        <taxon>Pezizomycotina</taxon>
        <taxon>Sordariomycetes</taxon>
        <taxon>Sordariomycetidae</taxon>
        <taxon>Sordariales</taxon>
        <taxon>Lasiosphaeriaceae</taxon>
        <taxon>Lasiosphaeria</taxon>
    </lineage>
</organism>
<dbReference type="Proteomes" id="UP001172101">
    <property type="component" value="Unassembled WGS sequence"/>
</dbReference>
<gene>
    <name evidence="1" type="ORF">B0T26DRAFT_803415</name>
</gene>
<sequence length="212" mass="24885">MPRLITARKERNRFFTPIAHLPARARDTDRELGRVNRPVPQLAVSSGWRQNPRRWKCSEYSDADIPLSLEPQPKERCRRRYLCCRRLHHVLEDDEVEIGYDSSLPRPEPTFRDWTLNRYPDGPCLYVQTYVPGSGPPLTRPTLLLFNEVNKAAIIDTFVRMQGLRKTIFYQLMYPDEGDVKVTIAAFAITNNPVLNKFDTVFNKRRRLDRVR</sequence>
<dbReference type="GeneID" id="85330357"/>
<proteinExistence type="predicted"/>
<comment type="caution">
    <text evidence="1">The sequence shown here is derived from an EMBL/GenBank/DDBJ whole genome shotgun (WGS) entry which is preliminary data.</text>
</comment>
<keyword evidence="2" id="KW-1185">Reference proteome</keyword>
<evidence type="ECO:0000313" key="1">
    <source>
        <dbReference type="EMBL" id="KAK0718621.1"/>
    </source>
</evidence>
<accession>A0AA40AMK2</accession>
<evidence type="ECO:0000313" key="2">
    <source>
        <dbReference type="Proteomes" id="UP001172101"/>
    </source>
</evidence>
<name>A0AA40AMK2_9PEZI</name>
<dbReference type="EMBL" id="JAUIRO010000004">
    <property type="protein sequence ID" value="KAK0718621.1"/>
    <property type="molecule type" value="Genomic_DNA"/>
</dbReference>
<protein>
    <submittedName>
        <fullName evidence="1">Uncharacterized protein</fullName>
    </submittedName>
</protein>
<dbReference type="RefSeq" id="XP_060297414.1">
    <property type="nucleotide sequence ID" value="XM_060447087.1"/>
</dbReference>
<dbReference type="AlphaFoldDB" id="A0AA40AMK2"/>
<reference evidence="1" key="1">
    <citation type="submission" date="2023-06" db="EMBL/GenBank/DDBJ databases">
        <title>Genome-scale phylogeny and comparative genomics of the fungal order Sordariales.</title>
        <authorList>
            <consortium name="Lawrence Berkeley National Laboratory"/>
            <person name="Hensen N."/>
            <person name="Bonometti L."/>
            <person name="Westerberg I."/>
            <person name="Brannstrom I.O."/>
            <person name="Guillou S."/>
            <person name="Cros-Aarteil S."/>
            <person name="Calhoun S."/>
            <person name="Haridas S."/>
            <person name="Kuo A."/>
            <person name="Mondo S."/>
            <person name="Pangilinan J."/>
            <person name="Riley R."/>
            <person name="LaButti K."/>
            <person name="Andreopoulos B."/>
            <person name="Lipzen A."/>
            <person name="Chen C."/>
            <person name="Yanf M."/>
            <person name="Daum C."/>
            <person name="Ng V."/>
            <person name="Clum A."/>
            <person name="Steindorff A."/>
            <person name="Ohm R."/>
            <person name="Martin F."/>
            <person name="Silar P."/>
            <person name="Natvig D."/>
            <person name="Lalanne C."/>
            <person name="Gautier V."/>
            <person name="Ament-velasquez S.L."/>
            <person name="Kruys A."/>
            <person name="Hutchinson M.I."/>
            <person name="Powell A.J."/>
            <person name="Barry K."/>
            <person name="Miller A.N."/>
            <person name="Grigoriev I.V."/>
            <person name="Debuchy R."/>
            <person name="Gladieux P."/>
            <person name="Thoren M.H."/>
            <person name="Johannesson H."/>
        </authorList>
    </citation>
    <scope>NUCLEOTIDE SEQUENCE</scope>
    <source>
        <strain evidence="1">SMH2392-1A</strain>
    </source>
</reference>